<evidence type="ECO:0000256" key="1">
    <source>
        <dbReference type="SAM" id="SignalP"/>
    </source>
</evidence>
<keyword evidence="1" id="KW-0732">Signal</keyword>
<proteinExistence type="predicted"/>
<evidence type="ECO:0000313" key="3">
    <source>
        <dbReference type="Proteomes" id="UP000193067"/>
    </source>
</evidence>
<reference evidence="2 3" key="1">
    <citation type="journal article" date="2015" name="Biotechnol. Biofuels">
        <title>Enhanced degradation of softwood versus hardwood by the white-rot fungus Pycnoporus coccineus.</title>
        <authorList>
            <person name="Couturier M."/>
            <person name="Navarro D."/>
            <person name="Chevret D."/>
            <person name="Henrissat B."/>
            <person name="Piumi F."/>
            <person name="Ruiz-Duenas F.J."/>
            <person name="Martinez A.T."/>
            <person name="Grigoriev I.V."/>
            <person name="Riley R."/>
            <person name="Lipzen A."/>
            <person name="Berrin J.G."/>
            <person name="Master E.R."/>
            <person name="Rosso M.N."/>
        </authorList>
    </citation>
    <scope>NUCLEOTIDE SEQUENCE [LARGE SCALE GENOMIC DNA]</scope>
    <source>
        <strain evidence="2 3">BRFM310</strain>
    </source>
</reference>
<evidence type="ECO:0000313" key="2">
    <source>
        <dbReference type="EMBL" id="OSD02918.1"/>
    </source>
</evidence>
<feature type="chain" id="PRO_5012486016" description="Hydrophobin" evidence="1">
    <location>
        <begin position="20"/>
        <end position="159"/>
    </location>
</feature>
<dbReference type="OrthoDB" id="2729969at2759"/>
<dbReference type="EMBL" id="KZ084102">
    <property type="protein sequence ID" value="OSD02918.1"/>
    <property type="molecule type" value="Genomic_DNA"/>
</dbReference>
<gene>
    <name evidence="2" type="ORF">PYCCODRAFT_1434799</name>
</gene>
<sequence length="159" mass="16071">MFAAFTIVALTFFAGAATASPLAHSSSVPLGALTNEAASLPVVDLGSIAAKANATLSATHEGIHTDLAQAIYPATLLLCPLGSCISCFPLDMSILPPNTCLAEQISNIASVSIIQPSNAGLPYGVFVGGGDCSIFEAIPTVNTCFNINMGVTATDIAIN</sequence>
<dbReference type="AlphaFoldDB" id="A0A1Y2IP72"/>
<keyword evidence="3" id="KW-1185">Reference proteome</keyword>
<name>A0A1Y2IP72_TRAC3</name>
<protein>
    <recommendedName>
        <fullName evidence="4">Hydrophobin</fullName>
    </recommendedName>
</protein>
<dbReference type="Proteomes" id="UP000193067">
    <property type="component" value="Unassembled WGS sequence"/>
</dbReference>
<accession>A0A1Y2IP72</accession>
<organism evidence="2 3">
    <name type="scientific">Trametes coccinea (strain BRFM310)</name>
    <name type="common">Pycnoporus coccineus</name>
    <dbReference type="NCBI Taxonomy" id="1353009"/>
    <lineage>
        <taxon>Eukaryota</taxon>
        <taxon>Fungi</taxon>
        <taxon>Dikarya</taxon>
        <taxon>Basidiomycota</taxon>
        <taxon>Agaricomycotina</taxon>
        <taxon>Agaricomycetes</taxon>
        <taxon>Polyporales</taxon>
        <taxon>Polyporaceae</taxon>
        <taxon>Trametes</taxon>
    </lineage>
</organism>
<evidence type="ECO:0008006" key="4">
    <source>
        <dbReference type="Google" id="ProtNLM"/>
    </source>
</evidence>
<feature type="signal peptide" evidence="1">
    <location>
        <begin position="1"/>
        <end position="19"/>
    </location>
</feature>